<feature type="transmembrane region" description="Helical" evidence="7">
    <location>
        <begin position="676"/>
        <end position="698"/>
    </location>
</feature>
<dbReference type="PROSITE" id="PS50156">
    <property type="entry name" value="SSD"/>
    <property type="match status" value="1"/>
</dbReference>
<feature type="transmembrane region" description="Helical" evidence="7">
    <location>
        <begin position="568"/>
        <end position="588"/>
    </location>
</feature>
<comment type="subcellular location">
    <subcellularLocation>
        <location evidence="1">Cell membrane</location>
        <topology evidence="1">Multi-pass membrane protein</topology>
    </subcellularLocation>
</comment>
<dbReference type="AlphaFoldDB" id="A0A1J5R9Y0"/>
<feature type="transmembrane region" description="Helical" evidence="7">
    <location>
        <begin position="298"/>
        <end position="324"/>
    </location>
</feature>
<proteinExistence type="predicted"/>
<dbReference type="InterPro" id="IPR000731">
    <property type="entry name" value="SSD"/>
</dbReference>
<evidence type="ECO:0000256" key="5">
    <source>
        <dbReference type="ARBA" id="ARBA00023136"/>
    </source>
</evidence>
<keyword evidence="4 7" id="KW-1133">Transmembrane helix</keyword>
<feature type="transmembrane region" description="Helical" evidence="7">
    <location>
        <begin position="652"/>
        <end position="670"/>
    </location>
</feature>
<organism evidence="9">
    <name type="scientific">mine drainage metagenome</name>
    <dbReference type="NCBI Taxonomy" id="410659"/>
    <lineage>
        <taxon>unclassified sequences</taxon>
        <taxon>metagenomes</taxon>
        <taxon>ecological metagenomes</taxon>
    </lineage>
</organism>
<keyword evidence="5 7" id="KW-0472">Membrane</keyword>
<evidence type="ECO:0000256" key="3">
    <source>
        <dbReference type="ARBA" id="ARBA00022692"/>
    </source>
</evidence>
<feature type="transmembrane region" description="Helical" evidence="7">
    <location>
        <begin position="600"/>
        <end position="622"/>
    </location>
</feature>
<dbReference type="GO" id="GO:0005886">
    <property type="term" value="C:plasma membrane"/>
    <property type="evidence" value="ECO:0007669"/>
    <property type="project" value="UniProtKB-SubCell"/>
</dbReference>
<dbReference type="PANTHER" id="PTHR33406:SF13">
    <property type="entry name" value="MEMBRANE PROTEIN YDFJ"/>
    <property type="match status" value="1"/>
</dbReference>
<evidence type="ECO:0000313" key="9">
    <source>
        <dbReference type="EMBL" id="OIQ88924.1"/>
    </source>
</evidence>
<feature type="transmembrane region" description="Helical" evidence="7">
    <location>
        <begin position="273"/>
        <end position="292"/>
    </location>
</feature>
<evidence type="ECO:0000256" key="2">
    <source>
        <dbReference type="ARBA" id="ARBA00022475"/>
    </source>
</evidence>
<protein>
    <submittedName>
        <fullName evidence="9">Membrane protein YdfJ</fullName>
    </submittedName>
</protein>
<feature type="domain" description="SSD" evidence="8">
    <location>
        <begin position="190"/>
        <end position="323"/>
    </location>
</feature>
<feature type="transmembrane region" description="Helical" evidence="7">
    <location>
        <begin position="221"/>
        <end position="245"/>
    </location>
</feature>
<feature type="transmembrane region" description="Helical" evidence="7">
    <location>
        <begin position="542"/>
        <end position="561"/>
    </location>
</feature>
<sequence>MLRPARLVTLALTRPKPVLAVWLVLVAAAALVAIRLDPALTAGGFSDPRSPSAQAETLIEHAFGDEPNQSLVVLTGTHTVSPADVATATRILRENGAVTVTGPSTTPSLASSDGSTVVLAAGFPGSNADVQSKTPEIQSALHDISGVDAYLTGQPALDYALNAHSKEDATRAELIAFPVLVITLLVVFGSLAAALLPLALAGSALAVSYALGYLATRFTDISILYTNIVSMVGLAVAIDYSLFIVKRYREELARGADSDTALRTAFSTAGRSVLFSGIAVAVALVSLFIPRLMAFTSIALGGIVVTVVALLLSLSALPAALVLLGPRINWGTLPLRARAGHPAGAHAPRAAARTRSMVTGLIAAAMLVVVAGPTLGLSLQSPVASATILPPQDPARVGLETAQARIGDHDLFPIQVIVSAPASTAPAAFLREVSRITSLAAARSDVSAAGSVTSAGVPMAQLERSLATPGAIPPSLRTMLTRDNGNFVARVVVTAADGPDSVAAHRLVAALRDEPRPATYSIAVTGATAQGLDFDTALEGSLPWIVGFVFLLTFAMLLVAFRSPLLPLLALAFNTLVVGASLGILALLTDLVTRTPVNSVTPVLLFAVMFGLSMDYMVIIISRMIEEHRAGRTFDEAVTIGATSTRGMINSAAVIMVAVFASFTSAQISIVREIGIGLGVAVTLDALVIRMLVMPAVLRLIGPRALPGHPQVTAVEGDRHSDALAPRRQPVMSPDA</sequence>
<evidence type="ECO:0000256" key="4">
    <source>
        <dbReference type="ARBA" id="ARBA00022989"/>
    </source>
</evidence>
<evidence type="ECO:0000259" key="8">
    <source>
        <dbReference type="PROSITE" id="PS50156"/>
    </source>
</evidence>
<dbReference type="PANTHER" id="PTHR33406">
    <property type="entry name" value="MEMBRANE PROTEIN MJ1562-RELATED"/>
    <property type="match status" value="1"/>
</dbReference>
<dbReference type="InterPro" id="IPR004869">
    <property type="entry name" value="MMPL_dom"/>
</dbReference>
<gene>
    <name evidence="9" type="primary">ydfJ_1</name>
    <name evidence="9" type="ORF">GALL_292030</name>
</gene>
<keyword evidence="3 7" id="KW-0812">Transmembrane</keyword>
<feature type="region of interest" description="Disordered" evidence="6">
    <location>
        <begin position="711"/>
        <end position="736"/>
    </location>
</feature>
<name>A0A1J5R9Y0_9ZZZZ</name>
<evidence type="ECO:0000256" key="1">
    <source>
        <dbReference type="ARBA" id="ARBA00004651"/>
    </source>
</evidence>
<accession>A0A1J5R9Y0</accession>
<keyword evidence="2" id="KW-1003">Cell membrane</keyword>
<dbReference type="SUPFAM" id="SSF82866">
    <property type="entry name" value="Multidrug efflux transporter AcrB transmembrane domain"/>
    <property type="match status" value="2"/>
</dbReference>
<feature type="transmembrane region" description="Helical" evidence="7">
    <location>
        <begin position="174"/>
        <end position="201"/>
    </location>
</feature>
<dbReference type="Pfam" id="PF03176">
    <property type="entry name" value="MMPL"/>
    <property type="match status" value="2"/>
</dbReference>
<evidence type="ECO:0000256" key="6">
    <source>
        <dbReference type="SAM" id="MobiDB-lite"/>
    </source>
</evidence>
<dbReference type="InterPro" id="IPR050545">
    <property type="entry name" value="Mycobact_MmpL"/>
</dbReference>
<comment type="caution">
    <text evidence="9">The sequence shown here is derived from an EMBL/GenBank/DDBJ whole genome shotgun (WGS) entry which is preliminary data.</text>
</comment>
<dbReference type="EMBL" id="MLJW01000352">
    <property type="protein sequence ID" value="OIQ88924.1"/>
    <property type="molecule type" value="Genomic_DNA"/>
</dbReference>
<feature type="transmembrane region" description="Helical" evidence="7">
    <location>
        <begin position="20"/>
        <end position="36"/>
    </location>
</feature>
<feature type="transmembrane region" description="Helical" evidence="7">
    <location>
        <begin position="358"/>
        <end position="379"/>
    </location>
</feature>
<dbReference type="Gene3D" id="1.20.1640.10">
    <property type="entry name" value="Multidrug efflux transporter AcrB transmembrane domain"/>
    <property type="match status" value="2"/>
</dbReference>
<reference evidence="9" key="1">
    <citation type="submission" date="2016-10" db="EMBL/GenBank/DDBJ databases">
        <title>Sequence of Gallionella enrichment culture.</title>
        <authorList>
            <person name="Poehlein A."/>
            <person name="Muehling M."/>
            <person name="Daniel R."/>
        </authorList>
    </citation>
    <scope>NUCLEOTIDE SEQUENCE</scope>
</reference>
<evidence type="ECO:0000256" key="7">
    <source>
        <dbReference type="SAM" id="Phobius"/>
    </source>
</evidence>